<sequence length="89" mass="9852">MHPHPTPRSGRKVSLRRGLEKRGTVACASSRLGETSSPERDGLSLKIGVRRLSDSSCNTWVGFLILSLRRDPLAWARLSDLRHCSCKPA</sequence>
<dbReference type="EMBL" id="CP039354">
    <property type="protein sequence ID" value="QCE10098.1"/>
    <property type="molecule type" value="Genomic_DNA"/>
</dbReference>
<proteinExistence type="predicted"/>
<reference evidence="2 3" key="1">
    <citation type="submission" date="2019-04" db="EMBL/GenBank/DDBJ databases">
        <title>An improved genome assembly and genetic linkage map for asparagus bean, Vigna unguiculata ssp. sesquipedialis.</title>
        <authorList>
            <person name="Xia Q."/>
            <person name="Zhang R."/>
            <person name="Dong Y."/>
        </authorList>
    </citation>
    <scope>NUCLEOTIDE SEQUENCE [LARGE SCALE GENOMIC DNA]</scope>
    <source>
        <tissue evidence="2">Leaf</tissue>
    </source>
</reference>
<evidence type="ECO:0000256" key="1">
    <source>
        <dbReference type="SAM" id="MobiDB-lite"/>
    </source>
</evidence>
<gene>
    <name evidence="2" type="ORF">DEO72_LG10g1324</name>
</gene>
<dbReference type="Proteomes" id="UP000501690">
    <property type="component" value="Linkage Group LG10"/>
</dbReference>
<evidence type="ECO:0000313" key="3">
    <source>
        <dbReference type="Proteomes" id="UP000501690"/>
    </source>
</evidence>
<dbReference type="AlphaFoldDB" id="A0A4D6N9Z8"/>
<feature type="compositionally biased region" description="Basic residues" evidence="1">
    <location>
        <begin position="1"/>
        <end position="15"/>
    </location>
</feature>
<keyword evidence="3" id="KW-1185">Reference proteome</keyword>
<accession>A0A4D6N9Z8</accession>
<feature type="region of interest" description="Disordered" evidence="1">
    <location>
        <begin position="1"/>
        <end position="41"/>
    </location>
</feature>
<name>A0A4D6N9Z8_VIGUN</name>
<evidence type="ECO:0000313" key="2">
    <source>
        <dbReference type="EMBL" id="QCE10098.1"/>
    </source>
</evidence>
<organism evidence="2 3">
    <name type="scientific">Vigna unguiculata</name>
    <name type="common">Cowpea</name>
    <dbReference type="NCBI Taxonomy" id="3917"/>
    <lineage>
        <taxon>Eukaryota</taxon>
        <taxon>Viridiplantae</taxon>
        <taxon>Streptophyta</taxon>
        <taxon>Embryophyta</taxon>
        <taxon>Tracheophyta</taxon>
        <taxon>Spermatophyta</taxon>
        <taxon>Magnoliopsida</taxon>
        <taxon>eudicotyledons</taxon>
        <taxon>Gunneridae</taxon>
        <taxon>Pentapetalae</taxon>
        <taxon>rosids</taxon>
        <taxon>fabids</taxon>
        <taxon>Fabales</taxon>
        <taxon>Fabaceae</taxon>
        <taxon>Papilionoideae</taxon>
        <taxon>50 kb inversion clade</taxon>
        <taxon>NPAAA clade</taxon>
        <taxon>indigoferoid/millettioid clade</taxon>
        <taxon>Phaseoleae</taxon>
        <taxon>Vigna</taxon>
    </lineage>
</organism>
<protein>
    <submittedName>
        <fullName evidence="2">Uncharacterized protein</fullName>
    </submittedName>
</protein>